<dbReference type="SUPFAM" id="SSF56317">
    <property type="entry name" value="Carbon-nitrogen hydrolase"/>
    <property type="match status" value="1"/>
</dbReference>
<evidence type="ECO:0000313" key="4">
    <source>
        <dbReference type="Proteomes" id="UP001500266"/>
    </source>
</evidence>
<dbReference type="PROSITE" id="PS50263">
    <property type="entry name" value="CN_HYDROLASE"/>
    <property type="match status" value="1"/>
</dbReference>
<evidence type="ECO:0000313" key="3">
    <source>
        <dbReference type="EMBL" id="GAA4154266.1"/>
    </source>
</evidence>
<organism evidence="3 4">
    <name type="scientific">Actinomadura keratinilytica</name>
    <dbReference type="NCBI Taxonomy" id="547461"/>
    <lineage>
        <taxon>Bacteria</taxon>
        <taxon>Bacillati</taxon>
        <taxon>Actinomycetota</taxon>
        <taxon>Actinomycetes</taxon>
        <taxon>Streptosporangiales</taxon>
        <taxon>Thermomonosporaceae</taxon>
        <taxon>Actinomadura</taxon>
    </lineage>
</organism>
<dbReference type="GO" id="GO:0016787">
    <property type="term" value="F:hydrolase activity"/>
    <property type="evidence" value="ECO:0007669"/>
    <property type="project" value="UniProtKB-KW"/>
</dbReference>
<keyword evidence="1 3" id="KW-0378">Hydrolase</keyword>
<dbReference type="PANTHER" id="PTHR43674">
    <property type="entry name" value="NITRILASE C965.09-RELATED"/>
    <property type="match status" value="1"/>
</dbReference>
<dbReference type="Pfam" id="PF00795">
    <property type="entry name" value="CN_hydrolase"/>
    <property type="match status" value="1"/>
</dbReference>
<dbReference type="CDD" id="cd07197">
    <property type="entry name" value="nitrilase"/>
    <property type="match status" value="1"/>
</dbReference>
<dbReference type="PANTHER" id="PTHR43674:SF16">
    <property type="entry name" value="CARBON-NITROGEN FAMILY, PUTATIVE (AFU_ORTHOLOGUE AFUA_5G02350)-RELATED"/>
    <property type="match status" value="1"/>
</dbReference>
<evidence type="ECO:0000256" key="1">
    <source>
        <dbReference type="ARBA" id="ARBA00022801"/>
    </source>
</evidence>
<sequence>MRAFTAAAVQFAPEPGPLTEASVRRNLDKAVTWTRRCVQESGAELVVLPETCTTGFHPGVPAARLRALASPVPGPVSEPIQQVARELGVHVCFGTYERAGTAVRNAAVLVGPDGDVLGVYRKTHPFRLEDARHGGWAEPGGEVTVVDTPLGRIGMAICFDGDFPELWRIMAVRGAEVVCRPSALLRSADIWELTTRARAYDNHVYVVAANAVGADPAGTLYFGNSMVVTPIAEVVARAAAHEGWAAARLDPAAAMASLTPGSSVRHSFDHLAERNLELYEKYAADLLGPASTPFPH</sequence>
<dbReference type="RefSeq" id="WP_345024445.1">
    <property type="nucleotide sequence ID" value="NZ_BAABDO010000120.1"/>
</dbReference>
<keyword evidence="4" id="KW-1185">Reference proteome</keyword>
<reference evidence="4" key="1">
    <citation type="journal article" date="2019" name="Int. J. Syst. Evol. Microbiol.">
        <title>The Global Catalogue of Microorganisms (GCM) 10K type strain sequencing project: providing services to taxonomists for standard genome sequencing and annotation.</title>
        <authorList>
            <consortium name="The Broad Institute Genomics Platform"/>
            <consortium name="The Broad Institute Genome Sequencing Center for Infectious Disease"/>
            <person name="Wu L."/>
            <person name="Ma J."/>
        </authorList>
    </citation>
    <scope>NUCLEOTIDE SEQUENCE [LARGE SCALE GENOMIC DNA]</scope>
    <source>
        <strain evidence="4">JCM 17316</strain>
    </source>
</reference>
<dbReference type="InterPro" id="IPR003010">
    <property type="entry name" value="C-N_Hydrolase"/>
</dbReference>
<dbReference type="Gene3D" id="3.60.110.10">
    <property type="entry name" value="Carbon-nitrogen hydrolase"/>
    <property type="match status" value="1"/>
</dbReference>
<protein>
    <submittedName>
        <fullName evidence="3">Carbon-nitrogen hydrolase family protein</fullName>
    </submittedName>
</protein>
<gene>
    <name evidence="3" type="ORF">GCM10022416_53910</name>
</gene>
<comment type="caution">
    <text evidence="3">The sequence shown here is derived from an EMBL/GenBank/DDBJ whole genome shotgun (WGS) entry which is preliminary data.</text>
</comment>
<feature type="domain" description="CN hydrolase" evidence="2">
    <location>
        <begin position="4"/>
        <end position="251"/>
    </location>
</feature>
<dbReference type="InterPro" id="IPR050345">
    <property type="entry name" value="Aliph_Amidase/BUP"/>
</dbReference>
<dbReference type="InterPro" id="IPR036526">
    <property type="entry name" value="C-N_Hydrolase_sf"/>
</dbReference>
<accession>A0ABP7ZDQ2</accession>
<dbReference type="EMBL" id="BAABDO010000120">
    <property type="protein sequence ID" value="GAA4154266.1"/>
    <property type="molecule type" value="Genomic_DNA"/>
</dbReference>
<evidence type="ECO:0000259" key="2">
    <source>
        <dbReference type="PROSITE" id="PS50263"/>
    </source>
</evidence>
<name>A0ABP7ZDQ2_9ACTN</name>
<dbReference type="Proteomes" id="UP001500266">
    <property type="component" value="Unassembled WGS sequence"/>
</dbReference>
<proteinExistence type="predicted"/>